<dbReference type="RefSeq" id="WP_326439177.1">
    <property type="nucleotide sequence ID" value="NZ_JAYMFH010000003.1"/>
</dbReference>
<organism evidence="2 3">
    <name type="scientific">Adlercreutzia shanghongiae</name>
    <dbReference type="NCBI Taxonomy" id="3111773"/>
    <lineage>
        <taxon>Bacteria</taxon>
        <taxon>Bacillati</taxon>
        <taxon>Actinomycetota</taxon>
        <taxon>Coriobacteriia</taxon>
        <taxon>Eggerthellales</taxon>
        <taxon>Eggerthellaceae</taxon>
        <taxon>Adlercreutzia</taxon>
    </lineage>
</organism>
<dbReference type="EMBL" id="JAYMFH010000003">
    <property type="protein sequence ID" value="MEC4294585.1"/>
    <property type="molecule type" value="Genomic_DNA"/>
</dbReference>
<feature type="chain" id="PRO_5046040951" evidence="1">
    <location>
        <begin position="27"/>
        <end position="440"/>
    </location>
</feature>
<protein>
    <submittedName>
        <fullName evidence="2">ABC transporter substrate-binding protein</fullName>
    </submittedName>
</protein>
<dbReference type="PANTHER" id="PTHR43649">
    <property type="entry name" value="ARABINOSE-BINDING PROTEIN-RELATED"/>
    <property type="match status" value="1"/>
</dbReference>
<keyword evidence="3" id="KW-1185">Reference proteome</keyword>
<dbReference type="PROSITE" id="PS51257">
    <property type="entry name" value="PROKAR_LIPOPROTEIN"/>
    <property type="match status" value="1"/>
</dbReference>
<evidence type="ECO:0000256" key="1">
    <source>
        <dbReference type="SAM" id="SignalP"/>
    </source>
</evidence>
<dbReference type="SUPFAM" id="SSF53850">
    <property type="entry name" value="Periplasmic binding protein-like II"/>
    <property type="match status" value="1"/>
</dbReference>
<dbReference type="PANTHER" id="PTHR43649:SF12">
    <property type="entry name" value="DIACETYLCHITOBIOSE BINDING PROTEIN DASA"/>
    <property type="match status" value="1"/>
</dbReference>
<accession>A0ABU6IXK7</accession>
<proteinExistence type="predicted"/>
<name>A0ABU6IXK7_9ACTN</name>
<keyword evidence="1" id="KW-0732">Signal</keyword>
<dbReference type="Gene3D" id="3.40.190.10">
    <property type="entry name" value="Periplasmic binding protein-like II"/>
    <property type="match status" value="1"/>
</dbReference>
<dbReference type="InterPro" id="IPR006059">
    <property type="entry name" value="SBP"/>
</dbReference>
<feature type="signal peptide" evidence="1">
    <location>
        <begin position="1"/>
        <end position="26"/>
    </location>
</feature>
<dbReference type="Proteomes" id="UP001343724">
    <property type="component" value="Unassembled WGS sequence"/>
</dbReference>
<dbReference type="InterPro" id="IPR050490">
    <property type="entry name" value="Bact_solute-bd_prot1"/>
</dbReference>
<reference evidence="2 3" key="1">
    <citation type="submission" date="2024-01" db="EMBL/GenBank/DDBJ databases">
        <title>novel species in genus Adlercreutzia.</title>
        <authorList>
            <person name="Liu X."/>
        </authorList>
    </citation>
    <scope>NUCLEOTIDE SEQUENCE [LARGE SCALE GENOMIC DNA]</scope>
    <source>
        <strain evidence="2 3">R22</strain>
    </source>
</reference>
<sequence length="440" mass="47626">MRLYTRRSACTTLAALAFAVPATLSACGGSREPVNLAEQNSQEAPSIDFFSPMEKIDPDALNTAREAGGMTIDMAEEQTGISVVYNTYTAENYQDKTYDDVCLERARASQDDLYLLNPDVTVALGREGLLADLSGLPAAANLREVVRAANTIDGRLVAIPQEVVAYGLFLNMDIFKECQLAVPNTPEEFIACCKALREAGYEAPVGANRWWLETFVFAQAYAEMYNGGDVEAEVAALNAGQTRYSDYLRPGFEFLKELIDEGYVDAEGASTSEAFEGPGEGQAFLDGECPIVMAYWGAANTETAYGKPPFAMEVVGFPSDLGQMPVLSVTGYGVLEQARHRDEALEVLNVIVSDEALELYSEINRVISPSENVKVECIDALKPLNALVEEGKFVLASNAGMDVEQWGNVCLIVRDLLGGASVEACMEALDKLQEDALSAQ</sequence>
<evidence type="ECO:0000313" key="3">
    <source>
        <dbReference type="Proteomes" id="UP001343724"/>
    </source>
</evidence>
<evidence type="ECO:0000313" key="2">
    <source>
        <dbReference type="EMBL" id="MEC4294585.1"/>
    </source>
</evidence>
<dbReference type="Pfam" id="PF01547">
    <property type="entry name" value="SBP_bac_1"/>
    <property type="match status" value="1"/>
</dbReference>
<comment type="caution">
    <text evidence="2">The sequence shown here is derived from an EMBL/GenBank/DDBJ whole genome shotgun (WGS) entry which is preliminary data.</text>
</comment>
<gene>
    <name evidence="2" type="ORF">VJ920_04620</name>
</gene>